<dbReference type="PANTHER" id="PTHR35010">
    <property type="entry name" value="BLL4672 PROTEIN-RELATED"/>
    <property type="match status" value="1"/>
</dbReference>
<accession>A0ABT1W558</accession>
<keyword evidence="3" id="KW-1185">Reference proteome</keyword>
<dbReference type="Pfam" id="PF13560">
    <property type="entry name" value="HTH_31"/>
    <property type="match status" value="1"/>
</dbReference>
<dbReference type="RefSeq" id="WP_422863485.1">
    <property type="nucleotide sequence ID" value="NZ_JAMSKV010000004.1"/>
</dbReference>
<organism evidence="2 3">
    <name type="scientific">Endosaccharibacter trunci</name>
    <dbReference type="NCBI Taxonomy" id="2812733"/>
    <lineage>
        <taxon>Bacteria</taxon>
        <taxon>Pseudomonadati</taxon>
        <taxon>Pseudomonadota</taxon>
        <taxon>Alphaproteobacteria</taxon>
        <taxon>Acetobacterales</taxon>
        <taxon>Acetobacteraceae</taxon>
        <taxon>Endosaccharibacter</taxon>
    </lineage>
</organism>
<dbReference type="PROSITE" id="PS50943">
    <property type="entry name" value="HTH_CROC1"/>
    <property type="match status" value="1"/>
</dbReference>
<dbReference type="Gene3D" id="3.30.450.180">
    <property type="match status" value="1"/>
</dbReference>
<evidence type="ECO:0000313" key="3">
    <source>
        <dbReference type="Proteomes" id="UP001524587"/>
    </source>
</evidence>
<dbReference type="Pfam" id="PF17765">
    <property type="entry name" value="MLTR_LBD"/>
    <property type="match status" value="1"/>
</dbReference>
<feature type="domain" description="HTH cro/C1-type" evidence="1">
    <location>
        <begin position="41"/>
        <end position="89"/>
    </location>
</feature>
<dbReference type="Gene3D" id="1.10.260.40">
    <property type="entry name" value="lambda repressor-like DNA-binding domains"/>
    <property type="match status" value="1"/>
</dbReference>
<dbReference type="PANTHER" id="PTHR35010:SF2">
    <property type="entry name" value="BLL4672 PROTEIN"/>
    <property type="match status" value="1"/>
</dbReference>
<protein>
    <submittedName>
        <fullName evidence="2">Helix-turn-helix transcriptional regulator</fullName>
    </submittedName>
</protein>
<dbReference type="CDD" id="cd00093">
    <property type="entry name" value="HTH_XRE"/>
    <property type="match status" value="1"/>
</dbReference>
<gene>
    <name evidence="2" type="ORF">NFI95_06125</name>
</gene>
<dbReference type="Proteomes" id="UP001524587">
    <property type="component" value="Unassembled WGS sequence"/>
</dbReference>
<dbReference type="InterPro" id="IPR010982">
    <property type="entry name" value="Lambda_DNA-bd_dom_sf"/>
</dbReference>
<comment type="caution">
    <text evidence="2">The sequence shown here is derived from an EMBL/GenBank/DDBJ whole genome shotgun (WGS) entry which is preliminary data.</text>
</comment>
<evidence type="ECO:0000313" key="2">
    <source>
        <dbReference type="EMBL" id="MCQ8278021.1"/>
    </source>
</evidence>
<dbReference type="SMART" id="SM00530">
    <property type="entry name" value="HTH_XRE"/>
    <property type="match status" value="1"/>
</dbReference>
<reference evidence="2 3" key="1">
    <citation type="submission" date="2022-06" db="EMBL/GenBank/DDBJ databases">
        <title>Endosaccharibacter gen. nov., sp. nov., endophytic bacteria isolated from sugarcane.</title>
        <authorList>
            <person name="Pitiwittayakul N."/>
            <person name="Yukphan P."/>
            <person name="Charoenyingcharoen P."/>
            <person name="Tanasupawat S."/>
        </authorList>
    </citation>
    <scope>NUCLEOTIDE SEQUENCE [LARGE SCALE GENOMIC DNA]</scope>
    <source>
        <strain evidence="2 3">KSS8</strain>
    </source>
</reference>
<dbReference type="EMBL" id="JAMSKV010000004">
    <property type="protein sequence ID" value="MCQ8278021.1"/>
    <property type="molecule type" value="Genomic_DNA"/>
</dbReference>
<evidence type="ECO:0000259" key="1">
    <source>
        <dbReference type="PROSITE" id="PS50943"/>
    </source>
</evidence>
<dbReference type="SUPFAM" id="SSF47413">
    <property type="entry name" value="lambda repressor-like DNA-binding domains"/>
    <property type="match status" value="1"/>
</dbReference>
<name>A0ABT1W558_9PROT</name>
<sequence>MPDGTTGAMRDNSLGRFLRDRRTRLDPSALGIATGARRRTLGLRREEVAQRACISVTWYTLLEQGRGGPPSAEVLGRVAGALALDEAEREHLFLIGLGRPPEVRYRPSGGITPRLQAVLDAFPRSPALIRTACWDVIGWNRATSLILTDFAILPPEERNVLRRLFLQPALQALQQDWDALARFLVGAFRADIVRAGAEAAASGLVEELCRKSALFAVLWQDRTVLAKGEGTKRLRHPAIGEVAMDYCSFAVEGRPDLSMLVYNPATAEDVVRIDRLLAGASGPG</sequence>
<dbReference type="InterPro" id="IPR041413">
    <property type="entry name" value="MLTR_LBD"/>
</dbReference>
<dbReference type="InterPro" id="IPR001387">
    <property type="entry name" value="Cro/C1-type_HTH"/>
</dbReference>
<proteinExistence type="predicted"/>